<evidence type="ECO:0000256" key="8">
    <source>
        <dbReference type="RuleBase" id="RU363032"/>
    </source>
</evidence>
<keyword evidence="6 8" id="KW-1133">Transmembrane helix</keyword>
<feature type="transmembrane region" description="Helical" evidence="8">
    <location>
        <begin position="79"/>
        <end position="103"/>
    </location>
</feature>
<dbReference type="Pfam" id="PF00528">
    <property type="entry name" value="BPD_transp_1"/>
    <property type="match status" value="1"/>
</dbReference>
<feature type="transmembrane region" description="Helical" evidence="8">
    <location>
        <begin position="30"/>
        <end position="55"/>
    </location>
</feature>
<comment type="subcellular location">
    <subcellularLocation>
        <location evidence="1 8">Cell membrane</location>
        <topology evidence="1 8">Multi-pass membrane protein</topology>
    </subcellularLocation>
</comment>
<keyword evidence="5 8" id="KW-0812">Transmembrane</keyword>
<dbReference type="HOGENOM" id="CLU_016047_18_3_9"/>
<dbReference type="OrthoDB" id="9807047at2"/>
<dbReference type="eggNOG" id="COG1176">
    <property type="taxonomic scope" value="Bacteria"/>
</dbReference>
<feature type="transmembrane region" description="Helical" evidence="8">
    <location>
        <begin position="115"/>
        <end position="139"/>
    </location>
</feature>
<reference evidence="11" key="1">
    <citation type="submission" date="2007-11" db="EMBL/GenBank/DDBJ databases">
        <title>Complete genome sequence of Clostridium phytofermentans ISDg.</title>
        <authorList>
            <person name="Leschine S.B."/>
            <person name="Warnick T.A."/>
            <person name="Blanchard J.L."/>
            <person name="Schnell D.J."/>
            <person name="Petit E.L."/>
            <person name="LaTouf W.G."/>
            <person name="Copeland A."/>
            <person name="Lucas S."/>
            <person name="Lapidus A."/>
            <person name="Barry K."/>
            <person name="Glavina del Rio T."/>
            <person name="Dalin E."/>
            <person name="Tice H."/>
            <person name="Pitluck S."/>
            <person name="Kiss H."/>
            <person name="Brettin T."/>
            <person name="Bruce D."/>
            <person name="Detter J.C."/>
            <person name="Han C."/>
            <person name="Kuske C."/>
            <person name="Schmutz J."/>
            <person name="Larimer F."/>
            <person name="Land M."/>
            <person name="Hauser L."/>
            <person name="Kyrpides N."/>
            <person name="Kim E.A."/>
            <person name="Richardson P."/>
        </authorList>
    </citation>
    <scope>NUCLEOTIDE SEQUENCE [LARGE SCALE GENOMIC DNA]</scope>
    <source>
        <strain evidence="11">ATCC 700394 / DSM 18823 / ISDg</strain>
    </source>
</reference>
<keyword evidence="11" id="KW-1185">Reference proteome</keyword>
<protein>
    <submittedName>
        <fullName evidence="10">Binding-protein-dependent transport systems inner membrane component</fullName>
    </submittedName>
</protein>
<dbReference type="PANTHER" id="PTHR42929">
    <property type="entry name" value="INNER MEMBRANE ABC TRANSPORTER PERMEASE PROTEIN YDCU-RELATED-RELATED"/>
    <property type="match status" value="1"/>
</dbReference>
<dbReference type="Gene3D" id="1.10.3720.10">
    <property type="entry name" value="MetI-like"/>
    <property type="match status" value="1"/>
</dbReference>
<feature type="transmembrane region" description="Helical" evidence="8">
    <location>
        <begin position="159"/>
        <end position="180"/>
    </location>
</feature>
<evidence type="ECO:0000256" key="5">
    <source>
        <dbReference type="ARBA" id="ARBA00022692"/>
    </source>
</evidence>
<dbReference type="EMBL" id="CP000885">
    <property type="protein sequence ID" value="ABX41281.1"/>
    <property type="molecule type" value="Genomic_DNA"/>
</dbReference>
<dbReference type="GO" id="GO:0055085">
    <property type="term" value="P:transmembrane transport"/>
    <property type="evidence" value="ECO:0007669"/>
    <property type="project" value="InterPro"/>
</dbReference>
<feature type="transmembrane region" description="Helical" evidence="8">
    <location>
        <begin position="265"/>
        <end position="287"/>
    </location>
</feature>
<dbReference type="PANTHER" id="PTHR42929:SF1">
    <property type="entry name" value="INNER MEMBRANE ABC TRANSPORTER PERMEASE PROTEIN YDCU-RELATED"/>
    <property type="match status" value="1"/>
</dbReference>
<dbReference type="GO" id="GO:0005886">
    <property type="term" value="C:plasma membrane"/>
    <property type="evidence" value="ECO:0007669"/>
    <property type="project" value="UniProtKB-SubCell"/>
</dbReference>
<dbReference type="KEGG" id="cpy:Cphy_0896"/>
<proteinExistence type="inferred from homology"/>
<dbReference type="InterPro" id="IPR035906">
    <property type="entry name" value="MetI-like_sf"/>
</dbReference>
<name>A9KLF2_LACP7</name>
<evidence type="ECO:0000256" key="3">
    <source>
        <dbReference type="ARBA" id="ARBA00022448"/>
    </source>
</evidence>
<keyword evidence="7 8" id="KW-0472">Membrane</keyword>
<evidence type="ECO:0000256" key="6">
    <source>
        <dbReference type="ARBA" id="ARBA00022989"/>
    </source>
</evidence>
<dbReference type="InterPro" id="IPR000515">
    <property type="entry name" value="MetI-like"/>
</dbReference>
<sequence length="297" mass="33047">MNNQEESKVTAQEATVTLVRKSHHFSGKSLLTFPYILWMGAFIIIPLIMVVYYGFTTKANNSFTLENIKLIADPVNQKALYLSLKLSLISTLICLLLAYPLALILKSMKLKSNSFVVFVMILPMWMNFLLRTIAWQNILENNGIINTLLKALNLPTVNIINTPTAIVLGMVYNFLPFMILPIYNTLAKIDDNVINAARDLGANGWITFRKIIFPLSIPGVISGITMVFVPSLTTFVISNILGGSKIVLIGNVIEQQFQKVGNWHAGSGLSTVLMVFILISMAILAKYDKESEGTNVW</sequence>
<accession>A9KLF2</accession>
<dbReference type="SUPFAM" id="SSF161098">
    <property type="entry name" value="MetI-like"/>
    <property type="match status" value="1"/>
</dbReference>
<evidence type="ECO:0000256" key="7">
    <source>
        <dbReference type="ARBA" id="ARBA00023136"/>
    </source>
</evidence>
<gene>
    <name evidence="10" type="ordered locus">Cphy_0896</name>
</gene>
<evidence type="ECO:0000259" key="9">
    <source>
        <dbReference type="PROSITE" id="PS50928"/>
    </source>
</evidence>
<keyword evidence="4" id="KW-1003">Cell membrane</keyword>
<evidence type="ECO:0000313" key="10">
    <source>
        <dbReference type="EMBL" id="ABX41281.1"/>
    </source>
</evidence>
<dbReference type="CDD" id="cd06261">
    <property type="entry name" value="TM_PBP2"/>
    <property type="match status" value="1"/>
</dbReference>
<evidence type="ECO:0000256" key="4">
    <source>
        <dbReference type="ARBA" id="ARBA00022475"/>
    </source>
</evidence>
<organism evidence="10 11">
    <name type="scientific">Lachnoclostridium phytofermentans (strain ATCC 700394 / DSM 18823 / ISDg)</name>
    <name type="common">Clostridium phytofermentans</name>
    <dbReference type="NCBI Taxonomy" id="357809"/>
    <lineage>
        <taxon>Bacteria</taxon>
        <taxon>Bacillati</taxon>
        <taxon>Bacillota</taxon>
        <taxon>Clostridia</taxon>
        <taxon>Lachnospirales</taxon>
        <taxon>Lachnospiraceae</taxon>
    </lineage>
</organism>
<dbReference type="PROSITE" id="PS50928">
    <property type="entry name" value="ABC_TM1"/>
    <property type="match status" value="1"/>
</dbReference>
<keyword evidence="3 8" id="KW-0813">Transport</keyword>
<feature type="domain" description="ABC transmembrane type-1" evidence="9">
    <location>
        <begin position="80"/>
        <end position="284"/>
    </location>
</feature>
<comment type="similarity">
    <text evidence="2">Belongs to the binding-protein-dependent transport system permease family. CysTW subfamily.</text>
</comment>
<dbReference type="AlphaFoldDB" id="A9KLF2"/>
<dbReference type="STRING" id="357809.Cphy_0896"/>
<evidence type="ECO:0000256" key="1">
    <source>
        <dbReference type="ARBA" id="ARBA00004651"/>
    </source>
</evidence>
<evidence type="ECO:0000256" key="2">
    <source>
        <dbReference type="ARBA" id="ARBA00007069"/>
    </source>
</evidence>
<evidence type="ECO:0000313" key="11">
    <source>
        <dbReference type="Proteomes" id="UP000000370"/>
    </source>
</evidence>
<dbReference type="Proteomes" id="UP000000370">
    <property type="component" value="Chromosome"/>
</dbReference>